<reference evidence="7" key="1">
    <citation type="submission" date="2021-04" db="EMBL/GenBank/DDBJ databases">
        <title>The complete genome sequence of Caulobacter sp. S6.</title>
        <authorList>
            <person name="Tang Y."/>
            <person name="Ouyang W."/>
            <person name="Liu Q."/>
            <person name="Huang B."/>
            <person name="Guo Z."/>
            <person name="Lei P."/>
        </authorList>
    </citation>
    <scope>NUCLEOTIDE SEQUENCE</scope>
    <source>
        <strain evidence="7">S6</strain>
    </source>
</reference>
<protein>
    <submittedName>
        <fullName evidence="7">2-hydroxyacid dehydrogenase</fullName>
    </submittedName>
</protein>
<dbReference type="RefSeq" id="WP_211936197.1">
    <property type="nucleotide sequence ID" value="NZ_CP073078.1"/>
</dbReference>
<dbReference type="GO" id="GO:0051287">
    <property type="term" value="F:NAD binding"/>
    <property type="evidence" value="ECO:0007669"/>
    <property type="project" value="InterPro"/>
</dbReference>
<evidence type="ECO:0000313" key="7">
    <source>
        <dbReference type="EMBL" id="QUD86145.1"/>
    </source>
</evidence>
<evidence type="ECO:0000256" key="1">
    <source>
        <dbReference type="ARBA" id="ARBA00022857"/>
    </source>
</evidence>
<dbReference type="InterPro" id="IPR036291">
    <property type="entry name" value="NAD(P)-bd_dom_sf"/>
</dbReference>
<dbReference type="GO" id="GO:0030267">
    <property type="term" value="F:glyoxylate reductase (NADPH) activity"/>
    <property type="evidence" value="ECO:0007669"/>
    <property type="project" value="TreeGrafter"/>
</dbReference>
<dbReference type="Gene3D" id="3.40.50.720">
    <property type="entry name" value="NAD(P)-binding Rossmann-like Domain"/>
    <property type="match status" value="2"/>
</dbReference>
<keyword evidence="1" id="KW-0521">NADP</keyword>
<dbReference type="Pfam" id="PF02826">
    <property type="entry name" value="2-Hacid_dh_C"/>
    <property type="match status" value="1"/>
</dbReference>
<evidence type="ECO:0000259" key="6">
    <source>
        <dbReference type="Pfam" id="PF02826"/>
    </source>
</evidence>
<sequence>MTKPVLLIAQPILAPLTGVLAEDYELVRLWEHPDLAAFLAGEGQRIEAIVAAGEGPLGPDLLGGLPRLRLIACVSAGYDGVDVGWCAGRGIAVTHSPGVNAEDVADHAVGAAICAWRGIAEGHKRVREGRWTESDRGPMRPSLRGRKVGIVGLGGIGAAIATRMAAFGCPIAWWGPNPKPDAAWPMAESLMALAKASDLLFVALRAGPESRRLVNRGVIEAVGSRGLICNVSRGFVIDQDALISALKDGRLGYAALDVFDPEPTTAETWAGVPNLVLTPHTAGATLESVPAMVAMMRENLRRHFAGEPLATPVRV</sequence>
<keyword evidence="8" id="KW-1185">Reference proteome</keyword>
<dbReference type="EMBL" id="CP073078">
    <property type="protein sequence ID" value="QUD86145.1"/>
    <property type="molecule type" value="Genomic_DNA"/>
</dbReference>
<dbReference type="GO" id="GO:0016618">
    <property type="term" value="F:hydroxypyruvate reductase [NAD(P)H] activity"/>
    <property type="evidence" value="ECO:0007669"/>
    <property type="project" value="TreeGrafter"/>
</dbReference>
<dbReference type="SUPFAM" id="SSF52283">
    <property type="entry name" value="Formate/glycerate dehydrogenase catalytic domain-like"/>
    <property type="match status" value="1"/>
</dbReference>
<dbReference type="GO" id="GO:0005829">
    <property type="term" value="C:cytosol"/>
    <property type="evidence" value="ECO:0007669"/>
    <property type="project" value="TreeGrafter"/>
</dbReference>
<accession>A0A975ISX7</accession>
<dbReference type="FunFam" id="3.40.50.720:FF:000213">
    <property type="entry name" value="Putative 2-hydroxyacid dehydrogenase"/>
    <property type="match status" value="1"/>
</dbReference>
<dbReference type="InterPro" id="IPR050223">
    <property type="entry name" value="D-isomer_2-hydroxyacid_DH"/>
</dbReference>
<dbReference type="KEGG" id="caul:KCG34_13650"/>
<keyword evidence="3" id="KW-0520">NAD</keyword>
<dbReference type="PANTHER" id="PTHR10996">
    <property type="entry name" value="2-HYDROXYACID DEHYDROGENASE-RELATED"/>
    <property type="match status" value="1"/>
</dbReference>
<dbReference type="PANTHER" id="PTHR10996:SF178">
    <property type="entry name" value="2-HYDROXYACID DEHYDROGENASE YGL185C-RELATED"/>
    <property type="match status" value="1"/>
</dbReference>
<feature type="domain" description="D-isomer specific 2-hydroxyacid dehydrogenase catalytic" evidence="5">
    <location>
        <begin position="36"/>
        <end position="313"/>
    </location>
</feature>
<keyword evidence="2 4" id="KW-0560">Oxidoreductase</keyword>
<dbReference type="Proteomes" id="UP000676409">
    <property type="component" value="Chromosome"/>
</dbReference>
<dbReference type="InterPro" id="IPR006139">
    <property type="entry name" value="D-isomer_2_OHA_DH_cat_dom"/>
</dbReference>
<name>A0A975ISX7_9CAUL</name>
<evidence type="ECO:0000313" key="8">
    <source>
        <dbReference type="Proteomes" id="UP000676409"/>
    </source>
</evidence>
<dbReference type="SUPFAM" id="SSF51735">
    <property type="entry name" value="NAD(P)-binding Rossmann-fold domains"/>
    <property type="match status" value="1"/>
</dbReference>
<evidence type="ECO:0000256" key="2">
    <source>
        <dbReference type="ARBA" id="ARBA00023002"/>
    </source>
</evidence>
<comment type="similarity">
    <text evidence="4">Belongs to the D-isomer specific 2-hydroxyacid dehydrogenase family.</text>
</comment>
<proteinExistence type="inferred from homology"/>
<dbReference type="InterPro" id="IPR006140">
    <property type="entry name" value="D-isomer_DH_NAD-bd"/>
</dbReference>
<evidence type="ECO:0000259" key="5">
    <source>
        <dbReference type="Pfam" id="PF00389"/>
    </source>
</evidence>
<dbReference type="AlphaFoldDB" id="A0A975ISX7"/>
<feature type="domain" description="D-isomer specific 2-hydroxyacid dehydrogenase NAD-binding" evidence="6">
    <location>
        <begin position="110"/>
        <end position="282"/>
    </location>
</feature>
<organism evidence="7 8">
    <name type="scientific">Phenylobacterium montanum</name>
    <dbReference type="NCBI Taxonomy" id="2823693"/>
    <lineage>
        <taxon>Bacteria</taxon>
        <taxon>Pseudomonadati</taxon>
        <taxon>Pseudomonadota</taxon>
        <taxon>Alphaproteobacteria</taxon>
        <taxon>Caulobacterales</taxon>
        <taxon>Caulobacteraceae</taxon>
        <taxon>Phenylobacterium</taxon>
    </lineage>
</organism>
<gene>
    <name evidence="7" type="ORF">KCG34_13650</name>
</gene>
<evidence type="ECO:0000256" key="4">
    <source>
        <dbReference type="RuleBase" id="RU003719"/>
    </source>
</evidence>
<dbReference type="Pfam" id="PF00389">
    <property type="entry name" value="2-Hacid_dh"/>
    <property type="match status" value="1"/>
</dbReference>
<evidence type="ECO:0000256" key="3">
    <source>
        <dbReference type="ARBA" id="ARBA00023027"/>
    </source>
</evidence>